<dbReference type="InterPro" id="IPR050236">
    <property type="entry name" value="Ser_Thr_kinase_AGC"/>
</dbReference>
<dbReference type="GO" id="GO:0004674">
    <property type="term" value="F:protein serine/threonine kinase activity"/>
    <property type="evidence" value="ECO:0007669"/>
    <property type="project" value="UniProtKB-KW"/>
</dbReference>
<comment type="catalytic activity">
    <reaction evidence="13">
        <text>L-seryl-[protein] + ATP = O-phospho-L-seryl-[protein] + ADP + H(+)</text>
        <dbReference type="Rhea" id="RHEA:17989"/>
        <dbReference type="Rhea" id="RHEA-COMP:9863"/>
        <dbReference type="Rhea" id="RHEA-COMP:11604"/>
        <dbReference type="ChEBI" id="CHEBI:15378"/>
        <dbReference type="ChEBI" id="CHEBI:29999"/>
        <dbReference type="ChEBI" id="CHEBI:30616"/>
        <dbReference type="ChEBI" id="CHEBI:83421"/>
        <dbReference type="ChEBI" id="CHEBI:456216"/>
        <dbReference type="EC" id="2.7.11.1"/>
    </reaction>
</comment>
<keyword evidence="10" id="KW-0862">Zinc</keyword>
<dbReference type="PANTHER" id="PTHR24356:SF354">
    <property type="entry name" value="SERINE_THREONINE PROTEIN KINASE IRE4-RELATED"/>
    <property type="match status" value="1"/>
</dbReference>
<dbReference type="AlphaFoldDB" id="A0AAP0DX84"/>
<evidence type="ECO:0000256" key="11">
    <source>
        <dbReference type="ARBA" id="ARBA00022840"/>
    </source>
</evidence>
<dbReference type="Proteomes" id="UP001408789">
    <property type="component" value="Unassembled WGS sequence"/>
</dbReference>
<dbReference type="CDD" id="cd05579">
    <property type="entry name" value="STKc_MAST_like"/>
    <property type="match status" value="1"/>
</dbReference>
<dbReference type="InterPro" id="IPR025525">
    <property type="entry name" value="hAT-like_transposase_RNase-H"/>
</dbReference>
<dbReference type="InterPro" id="IPR058783">
    <property type="entry name" value="IREH1/IRE-like_N"/>
</dbReference>
<comment type="caution">
    <text evidence="16">The sequence shown here is derived from an EMBL/GenBank/DDBJ whole genome shotgun (WGS) entry which is preliminary data.</text>
</comment>
<evidence type="ECO:0000256" key="4">
    <source>
        <dbReference type="ARBA" id="ARBA00022553"/>
    </source>
</evidence>
<dbReference type="GO" id="GO:0035556">
    <property type="term" value="P:intracellular signal transduction"/>
    <property type="evidence" value="ECO:0007669"/>
    <property type="project" value="TreeGrafter"/>
</dbReference>
<dbReference type="SUPFAM" id="SSF53098">
    <property type="entry name" value="Ribonuclease H-like"/>
    <property type="match status" value="1"/>
</dbReference>
<organism evidence="16 17">
    <name type="scientific">Deinandra increscens subsp. villosa</name>
    <dbReference type="NCBI Taxonomy" id="3103831"/>
    <lineage>
        <taxon>Eukaryota</taxon>
        <taxon>Viridiplantae</taxon>
        <taxon>Streptophyta</taxon>
        <taxon>Embryophyta</taxon>
        <taxon>Tracheophyta</taxon>
        <taxon>Spermatophyta</taxon>
        <taxon>Magnoliopsida</taxon>
        <taxon>eudicotyledons</taxon>
        <taxon>Gunneridae</taxon>
        <taxon>Pentapetalae</taxon>
        <taxon>asterids</taxon>
        <taxon>campanulids</taxon>
        <taxon>Asterales</taxon>
        <taxon>Asteraceae</taxon>
        <taxon>Asteroideae</taxon>
        <taxon>Heliantheae alliance</taxon>
        <taxon>Madieae</taxon>
        <taxon>Madiinae</taxon>
        <taxon>Deinandra</taxon>
    </lineage>
</organism>
<dbReference type="Pfam" id="PF14372">
    <property type="entry name" value="hAT-like_RNase-H"/>
    <property type="match status" value="1"/>
</dbReference>
<dbReference type="SMART" id="SM00220">
    <property type="entry name" value="S_TKc"/>
    <property type="match status" value="1"/>
</dbReference>
<dbReference type="FunFam" id="1.10.510.10:FF:000446">
    <property type="entry name" value="Microtubule associated serine/threonine kinase 2"/>
    <property type="match status" value="1"/>
</dbReference>
<dbReference type="Gene3D" id="1.10.510.10">
    <property type="entry name" value="Transferase(Phosphotransferase) domain 1"/>
    <property type="match status" value="1"/>
</dbReference>
<comment type="similarity">
    <text evidence="1">Belongs to the protein kinase superfamily. AGC Ser/Thr protein kinase family.</text>
</comment>
<keyword evidence="4" id="KW-0597">Phosphoprotein</keyword>
<dbReference type="FunFam" id="3.30.200.20:FF:000147">
    <property type="entry name" value="probable serine/threonine protein kinase IREH1"/>
    <property type="match status" value="1"/>
</dbReference>
<evidence type="ECO:0000256" key="1">
    <source>
        <dbReference type="ARBA" id="ARBA00009903"/>
    </source>
</evidence>
<keyword evidence="5" id="KW-0808">Transferase</keyword>
<dbReference type="PANTHER" id="PTHR24356">
    <property type="entry name" value="SERINE/THREONINE-PROTEIN KINASE"/>
    <property type="match status" value="1"/>
</dbReference>
<evidence type="ECO:0000256" key="2">
    <source>
        <dbReference type="ARBA" id="ARBA00012513"/>
    </source>
</evidence>
<evidence type="ECO:0000256" key="10">
    <source>
        <dbReference type="ARBA" id="ARBA00022833"/>
    </source>
</evidence>
<evidence type="ECO:0000256" key="12">
    <source>
        <dbReference type="ARBA" id="ARBA00047899"/>
    </source>
</evidence>
<dbReference type="Gene3D" id="3.30.200.20">
    <property type="entry name" value="Phosphorylase Kinase, domain 1"/>
    <property type="match status" value="1"/>
</dbReference>
<evidence type="ECO:0000256" key="13">
    <source>
        <dbReference type="ARBA" id="ARBA00048679"/>
    </source>
</evidence>
<dbReference type="EC" id="2.7.11.1" evidence="2"/>
<gene>
    <name evidence="16" type="ORF">SSX86_000055</name>
</gene>
<evidence type="ECO:0000256" key="5">
    <source>
        <dbReference type="ARBA" id="ARBA00022679"/>
    </source>
</evidence>
<dbReference type="GO" id="GO:0008270">
    <property type="term" value="F:zinc ion binding"/>
    <property type="evidence" value="ECO:0007669"/>
    <property type="project" value="UniProtKB-KW"/>
</dbReference>
<dbReference type="InterPro" id="IPR012337">
    <property type="entry name" value="RNaseH-like_sf"/>
</dbReference>
<feature type="region of interest" description="Disordered" evidence="14">
    <location>
        <begin position="1155"/>
        <end position="1176"/>
    </location>
</feature>
<evidence type="ECO:0000256" key="3">
    <source>
        <dbReference type="ARBA" id="ARBA00022527"/>
    </source>
</evidence>
<dbReference type="SUPFAM" id="SSF56112">
    <property type="entry name" value="Protein kinase-like (PK-like)"/>
    <property type="match status" value="1"/>
</dbReference>
<dbReference type="EMBL" id="JBCNJP010000002">
    <property type="protein sequence ID" value="KAK9080297.1"/>
    <property type="molecule type" value="Genomic_DNA"/>
</dbReference>
<feature type="compositionally biased region" description="Acidic residues" evidence="14">
    <location>
        <begin position="1163"/>
        <end position="1173"/>
    </location>
</feature>
<dbReference type="PROSITE" id="PS00108">
    <property type="entry name" value="PROTEIN_KINASE_ST"/>
    <property type="match status" value="1"/>
</dbReference>
<keyword evidence="17" id="KW-1185">Reference proteome</keyword>
<protein>
    <recommendedName>
        <fullName evidence="2">non-specific serine/threonine protein kinase</fullName>
        <ecNumber evidence="2">2.7.11.1</ecNumber>
    </recommendedName>
</protein>
<dbReference type="Pfam" id="PF26031">
    <property type="entry name" value="IREH1"/>
    <property type="match status" value="1"/>
</dbReference>
<dbReference type="Pfam" id="PF00069">
    <property type="entry name" value="Pkinase"/>
    <property type="match status" value="1"/>
</dbReference>
<sequence length="1242" mass="140433">MIFKHKTEQVSCSNYVTAHEVFSQIVDISESLEKKHKESSDLGLGDFRPMVSLMQDKFDKYFEDTEKKNMLFQFANILDPRYKLELVVFESEKTVDLMKASRPEMTDDEYQDYVDTMVEDVRKEMELLVKEYETLYPTGSRNPVRGASATMVSNRHDNNSFLARFEQRRGGGVQSSTQQPWNSNTPSVISLSPTHSVLFRSDYFTLTTTTGYPYTIPMAGPTPNDGESSTSPEAVGIPSGLNRIKTRITSNSNDNHHLSSSNFHAKSITSRFKQNHQRPFAKGFVKLHSSREGPRKGKKVARWFTSHLSKGSDKAIRDKPHETEKRVAEVDAFDKEALSGKQQKIGKATFGKQTDKMPEVLKSFSHELGPKGGVRPSYTRPHSFSDLKELLRSMQSNFNAAKELVNTELAYFRVEVNEVSQKSDALSLEEQGSISELLILSKECIEMSSLDFRSKCEIIVQDLTRKRQDCQAGPLKWLFTRMLFILTRCTRLLHFEKHNEHIDETSLLKLKECLEKIPSYEMSWLLSLGIIESNSDNVLNKFDAEPIIQDSHQNYELERNLGNDDLVICRICEEYVPTFHLESHSYICAHAEKCDIKGIDINESLMGLSEILEQIIDSCTPSVHADNDSPQNSQMQISLDNCSPKISEWRNKGVEGMFEDIHEMDTACIEDSAPVSFVNIKGFPGVKSQYCPSSTGSMTSASSTPRAANFDLFWLEHNNSSELEDVQQMTDLRDIACVAADTDLMVEKATEILLNCMEDLQDVLQHSKHKALVIDTFGHRIEKLVREKYIISCELEDANKRTTDVGYPSLLDTASQSSSVSTPSHSLHKERTSIDDFEIIKPISKGAYGKVFLARKRTTGDLFAIKMLKKMDILRKNDIERIVAERNILITVRNPFVVRFFYSFTSRDNLYLVMEYLNGGDLFSLLRNVGCLEEDLARVYIAELVLALEYLHSLGIVHRDLKPDNILIAHDGHIKLTDFGLSKIGLMNSTSDLTRTDSNGVLVSNDHHLENELGVDKRERSAVGTPDYLAPEILLGTEHGYAADWWSVGIILFELITGTPPFNSDHPERIFYNILNVKIPWPSIPNEMSYEAQDMINRFLIHDPNQRLGVHGSSEVKAHPFFKGVNWDTLSMQKVAFVPHPNGIDDTSYFVSRNSNSSSGTFDDQDCSDEASDTSEFFSDPKEKLDECVDLADFKASACDDLSWINFSFKNLSQLASINHDVLVQNSKDVSRCSSPGDRPAT</sequence>
<evidence type="ECO:0000256" key="9">
    <source>
        <dbReference type="ARBA" id="ARBA00022777"/>
    </source>
</evidence>
<evidence type="ECO:0000256" key="14">
    <source>
        <dbReference type="SAM" id="MobiDB-lite"/>
    </source>
</evidence>
<dbReference type="GO" id="GO:0005524">
    <property type="term" value="F:ATP binding"/>
    <property type="evidence" value="ECO:0007669"/>
    <property type="project" value="UniProtKB-KW"/>
</dbReference>
<reference evidence="16 17" key="1">
    <citation type="submission" date="2024-04" db="EMBL/GenBank/DDBJ databases">
        <title>The reference genome of an endangered Asteraceae, Deinandra increscens subsp. villosa, native to the Central Coast of California.</title>
        <authorList>
            <person name="Guilliams M."/>
            <person name="Hasenstab-Lehman K."/>
            <person name="Meyer R."/>
            <person name="Mcevoy S."/>
        </authorList>
    </citation>
    <scope>NUCLEOTIDE SEQUENCE [LARGE SCALE GENOMIC DNA]</scope>
    <source>
        <tissue evidence="16">Leaf</tissue>
    </source>
</reference>
<accession>A0AAP0DX84</accession>
<dbReference type="PROSITE" id="PS50011">
    <property type="entry name" value="PROTEIN_KINASE_DOM"/>
    <property type="match status" value="1"/>
</dbReference>
<dbReference type="InterPro" id="IPR000719">
    <property type="entry name" value="Prot_kinase_dom"/>
</dbReference>
<keyword evidence="6" id="KW-0479">Metal-binding</keyword>
<comment type="catalytic activity">
    <reaction evidence="12">
        <text>L-threonyl-[protein] + ATP = O-phospho-L-threonyl-[protein] + ADP + H(+)</text>
        <dbReference type="Rhea" id="RHEA:46608"/>
        <dbReference type="Rhea" id="RHEA-COMP:11060"/>
        <dbReference type="Rhea" id="RHEA-COMP:11605"/>
        <dbReference type="ChEBI" id="CHEBI:15378"/>
        <dbReference type="ChEBI" id="CHEBI:30013"/>
        <dbReference type="ChEBI" id="CHEBI:30616"/>
        <dbReference type="ChEBI" id="CHEBI:61977"/>
        <dbReference type="ChEBI" id="CHEBI:456216"/>
        <dbReference type="EC" id="2.7.11.1"/>
    </reaction>
</comment>
<keyword evidence="9" id="KW-0418">Kinase</keyword>
<keyword evidence="8" id="KW-0863">Zinc-finger</keyword>
<evidence type="ECO:0000259" key="15">
    <source>
        <dbReference type="PROSITE" id="PS50011"/>
    </source>
</evidence>
<evidence type="ECO:0000256" key="8">
    <source>
        <dbReference type="ARBA" id="ARBA00022771"/>
    </source>
</evidence>
<proteinExistence type="inferred from homology"/>
<evidence type="ECO:0000256" key="6">
    <source>
        <dbReference type="ARBA" id="ARBA00022723"/>
    </source>
</evidence>
<name>A0AAP0DX84_9ASTR</name>
<evidence type="ECO:0000256" key="7">
    <source>
        <dbReference type="ARBA" id="ARBA00022741"/>
    </source>
</evidence>
<evidence type="ECO:0000313" key="16">
    <source>
        <dbReference type="EMBL" id="KAK9080297.1"/>
    </source>
</evidence>
<dbReference type="InterPro" id="IPR011009">
    <property type="entry name" value="Kinase-like_dom_sf"/>
</dbReference>
<keyword evidence="7" id="KW-0547">Nucleotide-binding</keyword>
<feature type="domain" description="Protein kinase" evidence="15">
    <location>
        <begin position="837"/>
        <end position="1122"/>
    </location>
</feature>
<dbReference type="GO" id="GO:0003677">
    <property type="term" value="F:DNA binding"/>
    <property type="evidence" value="ECO:0007669"/>
    <property type="project" value="InterPro"/>
</dbReference>
<keyword evidence="11" id="KW-0067">ATP-binding</keyword>
<keyword evidence="3" id="KW-0723">Serine/threonine-protein kinase</keyword>
<dbReference type="InterPro" id="IPR008271">
    <property type="entry name" value="Ser/Thr_kinase_AS"/>
</dbReference>
<evidence type="ECO:0000313" key="17">
    <source>
        <dbReference type="Proteomes" id="UP001408789"/>
    </source>
</evidence>